<dbReference type="NCBIfam" id="NF003814">
    <property type="entry name" value="PRK05406.1-3"/>
    <property type="match status" value="1"/>
</dbReference>
<dbReference type="PANTHER" id="PTHR30292">
    <property type="entry name" value="UNCHARACTERIZED PROTEIN YBGL-RELATED"/>
    <property type="match status" value="1"/>
</dbReference>
<name>A0ABW0HND3_9BACL</name>
<dbReference type="SUPFAM" id="SSF88713">
    <property type="entry name" value="Glycoside hydrolase/deacetylase"/>
    <property type="match status" value="1"/>
</dbReference>
<dbReference type="Gene3D" id="3.20.20.370">
    <property type="entry name" value="Glycoside hydrolase/deacetylase"/>
    <property type="match status" value="1"/>
</dbReference>
<dbReference type="PANTHER" id="PTHR30292:SF0">
    <property type="entry name" value="5-OXOPROLINASE SUBUNIT A"/>
    <property type="match status" value="1"/>
</dbReference>
<comment type="caution">
    <text evidence="1">The sequence shown here is derived from an EMBL/GenBank/DDBJ whole genome shotgun (WGS) entry which is preliminary data.</text>
</comment>
<dbReference type="Proteomes" id="UP001596113">
    <property type="component" value="Unassembled WGS sequence"/>
</dbReference>
<dbReference type="EMBL" id="JBHSMI010000015">
    <property type="protein sequence ID" value="MFC5402715.1"/>
    <property type="molecule type" value="Genomic_DNA"/>
</dbReference>
<proteinExistence type="predicted"/>
<dbReference type="Pfam" id="PF03746">
    <property type="entry name" value="LamB_YcsF"/>
    <property type="match status" value="1"/>
</dbReference>
<keyword evidence="2" id="KW-1185">Reference proteome</keyword>
<sequence>MRTIDLNADMGELTGAAGRASDRNLLRYVTSANIACGYHAGDATVMKMTVEGCLELGVAIGAHPGLPDREGFGRRRHAVGADEAADMVLYQIGALQALIKAAGGTLAHVKLHGALYHMASDDEAMAMAVANAIYRLDDRLMLFGLPDTAWSQAVEACGLTFVAEGFADRAYLPDGRLMPRDREGAVHLSQDAVAMQAIDLAASGRFGTICLHGDGPGAVEHAMMVAEALQGAGIAIRSTK</sequence>
<reference evidence="2" key="1">
    <citation type="journal article" date="2019" name="Int. J. Syst. Evol. Microbiol.">
        <title>The Global Catalogue of Microorganisms (GCM) 10K type strain sequencing project: providing services to taxonomists for standard genome sequencing and annotation.</title>
        <authorList>
            <consortium name="The Broad Institute Genomics Platform"/>
            <consortium name="The Broad Institute Genome Sequencing Center for Infectious Disease"/>
            <person name="Wu L."/>
            <person name="Ma J."/>
        </authorList>
    </citation>
    <scope>NUCLEOTIDE SEQUENCE [LARGE SCALE GENOMIC DNA]</scope>
    <source>
        <strain evidence="2">CGMCC 1.18575</strain>
    </source>
</reference>
<dbReference type="InterPro" id="IPR005501">
    <property type="entry name" value="LamB/YcsF/PxpA-like"/>
</dbReference>
<evidence type="ECO:0000313" key="2">
    <source>
        <dbReference type="Proteomes" id="UP001596113"/>
    </source>
</evidence>
<accession>A0ABW0HND3</accession>
<evidence type="ECO:0000313" key="1">
    <source>
        <dbReference type="EMBL" id="MFC5402715.1"/>
    </source>
</evidence>
<gene>
    <name evidence="1" type="ORF">ACFPOF_08175</name>
</gene>
<dbReference type="RefSeq" id="WP_378131428.1">
    <property type="nucleotide sequence ID" value="NZ_JBHSMI010000015.1"/>
</dbReference>
<dbReference type="CDD" id="cd10787">
    <property type="entry name" value="LamB_YcsF_like"/>
    <property type="match status" value="1"/>
</dbReference>
<dbReference type="InterPro" id="IPR011330">
    <property type="entry name" value="Glyco_hydro/deAcase_b/a-brl"/>
</dbReference>
<protein>
    <submittedName>
        <fullName evidence="1">LamB/YcsF family protein</fullName>
    </submittedName>
</protein>
<organism evidence="1 2">
    <name type="scientific">Cohnella soli</name>
    <dbReference type="NCBI Taxonomy" id="425005"/>
    <lineage>
        <taxon>Bacteria</taxon>
        <taxon>Bacillati</taxon>
        <taxon>Bacillota</taxon>
        <taxon>Bacilli</taxon>
        <taxon>Bacillales</taxon>
        <taxon>Paenibacillaceae</taxon>
        <taxon>Cohnella</taxon>
    </lineage>
</organism>